<evidence type="ECO:0000256" key="1">
    <source>
        <dbReference type="SAM" id="MobiDB-lite"/>
    </source>
</evidence>
<dbReference type="Pfam" id="PF14364">
    <property type="entry name" value="DUF4408"/>
    <property type="match status" value="1"/>
</dbReference>
<gene>
    <name evidence="4" type="primary">LOC104591969</name>
</gene>
<feature type="transmembrane region" description="Helical" evidence="2">
    <location>
        <begin position="20"/>
        <end position="41"/>
    </location>
</feature>
<name>A0A1U7ZDN7_NELNU</name>
<keyword evidence="3" id="KW-1185">Reference proteome</keyword>
<dbReference type="OrthoDB" id="1933168at2759"/>
<dbReference type="PANTHER" id="PTHR33098">
    <property type="entry name" value="COTTON FIBER (DUF761)"/>
    <property type="match status" value="1"/>
</dbReference>
<sequence length="341" mass="38505">MAYSFHYSSAKNRFHTAIWTVKLGFLLFGIVSTALLLKRAIPYSVNLFISSLPRLWISFQRWLARPYLFVVFNFIIIVIAALSNFQQKLLDKSGSEEAESRPEKQRRKASQGVWLEINEMEEMQVEPDEKRMVFVEKSGESSPGGWSDVSCVTDSDGKSGLNSSASSAIVKRTGTYLKTARNTATESKPLGHPGRVVKATVEKKVRSIGSEAKREENDTLDATWKSIADRRNPTARQLRKSDTWDTPPRVVVGAESESTVTTTGGRQLRKSETFNDTASSASSASSGSDSSRRSGGLRREVLMSHDDLNRRVEAFIEMFRLQRQESYRRYLESETVHRRIY</sequence>
<dbReference type="InterPro" id="IPR008480">
    <property type="entry name" value="DUF761_pln"/>
</dbReference>
<feature type="compositionally biased region" description="Low complexity" evidence="1">
    <location>
        <begin position="278"/>
        <end position="289"/>
    </location>
</feature>
<evidence type="ECO:0000313" key="3">
    <source>
        <dbReference type="Proteomes" id="UP000189703"/>
    </source>
</evidence>
<evidence type="ECO:0000256" key="2">
    <source>
        <dbReference type="SAM" id="Phobius"/>
    </source>
</evidence>
<accession>A0A1U7ZDN7</accession>
<protein>
    <submittedName>
        <fullName evidence="4">Uncharacterized protein LOC104591969</fullName>
    </submittedName>
</protein>
<dbReference type="GeneID" id="104591969"/>
<evidence type="ECO:0000313" key="4">
    <source>
        <dbReference type="RefSeq" id="XP_010249429.1"/>
    </source>
</evidence>
<feature type="compositionally biased region" description="Polar residues" evidence="1">
    <location>
        <begin position="256"/>
        <end position="265"/>
    </location>
</feature>
<keyword evidence="2" id="KW-0472">Membrane</keyword>
<feature type="region of interest" description="Disordered" evidence="1">
    <location>
        <begin position="224"/>
        <end position="298"/>
    </location>
</feature>
<dbReference type="OMA" id="TLPRVWI"/>
<dbReference type="eggNOG" id="ENOG502SMXN">
    <property type="taxonomic scope" value="Eukaryota"/>
</dbReference>
<dbReference type="Proteomes" id="UP000189703">
    <property type="component" value="Unplaced"/>
</dbReference>
<feature type="transmembrane region" description="Helical" evidence="2">
    <location>
        <begin position="62"/>
        <end position="82"/>
    </location>
</feature>
<dbReference type="RefSeq" id="XP_010249429.1">
    <property type="nucleotide sequence ID" value="XM_010251127.2"/>
</dbReference>
<reference evidence="4" key="1">
    <citation type="submission" date="2025-08" db="UniProtKB">
        <authorList>
            <consortium name="RefSeq"/>
        </authorList>
    </citation>
    <scope>IDENTIFICATION</scope>
</reference>
<organism evidence="3 4">
    <name type="scientific">Nelumbo nucifera</name>
    <name type="common">Sacred lotus</name>
    <dbReference type="NCBI Taxonomy" id="4432"/>
    <lineage>
        <taxon>Eukaryota</taxon>
        <taxon>Viridiplantae</taxon>
        <taxon>Streptophyta</taxon>
        <taxon>Embryophyta</taxon>
        <taxon>Tracheophyta</taxon>
        <taxon>Spermatophyta</taxon>
        <taxon>Magnoliopsida</taxon>
        <taxon>Proteales</taxon>
        <taxon>Nelumbonaceae</taxon>
        <taxon>Nelumbo</taxon>
    </lineage>
</organism>
<keyword evidence="2" id="KW-0812">Transmembrane</keyword>
<dbReference type="InterPro" id="IPR025520">
    <property type="entry name" value="DUF4408"/>
</dbReference>
<dbReference type="PANTHER" id="PTHR33098:SF75">
    <property type="entry name" value="DUF4408 DOMAIN PROTEIN"/>
    <property type="match status" value="1"/>
</dbReference>
<dbReference type="Pfam" id="PF05553">
    <property type="entry name" value="DUF761"/>
    <property type="match status" value="1"/>
</dbReference>
<dbReference type="KEGG" id="nnu:104591969"/>
<proteinExistence type="predicted"/>
<keyword evidence="2" id="KW-1133">Transmembrane helix</keyword>
<dbReference type="AlphaFoldDB" id="A0A1U7ZDN7"/>